<dbReference type="AlphaFoldDB" id="A0A8D4VRX1"/>
<dbReference type="HAMAP" id="MF_00105">
    <property type="entry name" value="GreA_GreB"/>
    <property type="match status" value="1"/>
</dbReference>
<dbReference type="Gene3D" id="3.10.50.30">
    <property type="entry name" value="Transcription elongation factor, GreA/GreB, C-terminal domain"/>
    <property type="match status" value="1"/>
</dbReference>
<reference evidence="7" key="1">
    <citation type="submission" date="2019-06" db="EMBL/GenBank/DDBJ databases">
        <title>Complete genome sequence of Methylogaea oryzae strain JCM16910.</title>
        <authorList>
            <person name="Asakawa S."/>
        </authorList>
    </citation>
    <scope>NUCLEOTIDE SEQUENCE</scope>
    <source>
        <strain evidence="7">E10</strain>
    </source>
</reference>
<dbReference type="GO" id="GO:0032784">
    <property type="term" value="P:regulation of DNA-templated transcription elongation"/>
    <property type="evidence" value="ECO:0007669"/>
    <property type="project" value="UniProtKB-UniRule"/>
</dbReference>
<organism evidence="7 8">
    <name type="scientific">Methylogaea oryzae</name>
    <dbReference type="NCBI Taxonomy" id="1295382"/>
    <lineage>
        <taxon>Bacteria</taxon>
        <taxon>Pseudomonadati</taxon>
        <taxon>Pseudomonadota</taxon>
        <taxon>Gammaproteobacteria</taxon>
        <taxon>Methylococcales</taxon>
        <taxon>Methylococcaceae</taxon>
        <taxon>Methylogaea</taxon>
    </lineage>
</organism>
<dbReference type="EMBL" id="AP019782">
    <property type="protein sequence ID" value="BBL72741.1"/>
    <property type="molecule type" value="Genomic_DNA"/>
</dbReference>
<comment type="similarity">
    <text evidence="4">Belongs to the GreA/GreB family. GreB subfamily.</text>
</comment>
<dbReference type="RefSeq" id="WP_054774136.1">
    <property type="nucleotide sequence ID" value="NZ_AP019782.1"/>
</dbReference>
<evidence type="ECO:0000313" key="8">
    <source>
        <dbReference type="Proteomes" id="UP000824988"/>
    </source>
</evidence>
<evidence type="ECO:0000256" key="1">
    <source>
        <dbReference type="ARBA" id="ARBA00023015"/>
    </source>
</evidence>
<dbReference type="GO" id="GO:0070063">
    <property type="term" value="F:RNA polymerase binding"/>
    <property type="evidence" value="ECO:0007669"/>
    <property type="project" value="InterPro"/>
</dbReference>
<dbReference type="GO" id="GO:0003746">
    <property type="term" value="F:translation elongation factor activity"/>
    <property type="evidence" value="ECO:0007669"/>
    <property type="project" value="UniProtKB-KW"/>
</dbReference>
<dbReference type="FunFam" id="1.10.287.180:FF:000001">
    <property type="entry name" value="Transcription elongation factor GreA"/>
    <property type="match status" value="1"/>
</dbReference>
<proteinExistence type="inferred from homology"/>
<dbReference type="Gene3D" id="1.10.287.180">
    <property type="entry name" value="Transcription elongation factor, GreA/GreB, N-terminal domain"/>
    <property type="match status" value="1"/>
</dbReference>
<keyword evidence="7" id="KW-0251">Elongation factor</keyword>
<protein>
    <recommendedName>
        <fullName evidence="4">Transcription elongation factor GreB</fullName>
    </recommendedName>
    <alternativeName>
        <fullName evidence="4">Transcript cleavage factor GreB</fullName>
    </alternativeName>
</protein>
<gene>
    <name evidence="4 7" type="primary">greB</name>
    <name evidence="7" type="ORF">MoryE10_33470</name>
</gene>
<keyword evidence="8" id="KW-1185">Reference proteome</keyword>
<name>A0A8D4VRX1_9GAMM</name>
<dbReference type="PROSITE" id="PS00829">
    <property type="entry name" value="GREAB_1"/>
    <property type="match status" value="1"/>
</dbReference>
<dbReference type="FunFam" id="3.10.50.30:FF:000001">
    <property type="entry name" value="Transcription elongation factor GreA"/>
    <property type="match status" value="1"/>
</dbReference>
<dbReference type="SUPFAM" id="SSF54534">
    <property type="entry name" value="FKBP-like"/>
    <property type="match status" value="1"/>
</dbReference>
<feature type="domain" description="Transcription elongation factor GreA/GreB N-terminal" evidence="6">
    <location>
        <begin position="14"/>
        <end position="81"/>
    </location>
</feature>
<dbReference type="InterPro" id="IPR018151">
    <property type="entry name" value="TF_GreA/GreB_CS"/>
</dbReference>
<sequence length="169" mass="19297">MSRYRPPAPKKSAYITAQGYRALEDELKGLWTRRADVTQALSEAAAEGDRSENAEYIYRKKELREIDRRIRYLQKRLPDLHVVSARPSDPDRVFFGAWVTLEDDKGAEVTYRIVGPDELDPARGWISMDSPMARALMKKAVDDEAAVATPAGEARYYIVDVRYEQEEGL</sequence>
<dbReference type="PIRSF" id="PIRSF006092">
    <property type="entry name" value="GreA_GreB"/>
    <property type="match status" value="1"/>
</dbReference>
<keyword evidence="3 4" id="KW-0804">Transcription</keyword>
<dbReference type="Proteomes" id="UP000824988">
    <property type="component" value="Chromosome"/>
</dbReference>
<dbReference type="InterPro" id="IPR036805">
    <property type="entry name" value="Tscrpt_elong_fac_GreA/B_N_sf"/>
</dbReference>
<dbReference type="Pfam" id="PF01272">
    <property type="entry name" value="GreA_GreB"/>
    <property type="match status" value="1"/>
</dbReference>
<feature type="domain" description="Transcription elongation factor GreA/GreB C-terminal" evidence="5">
    <location>
        <begin position="90"/>
        <end position="163"/>
    </location>
</feature>
<dbReference type="PANTHER" id="PTHR30437:SF6">
    <property type="entry name" value="TRANSCRIPTION ELONGATION FACTOR GREB"/>
    <property type="match status" value="1"/>
</dbReference>
<dbReference type="KEGG" id="moz:MoryE10_33470"/>
<dbReference type="GO" id="GO:0003677">
    <property type="term" value="F:DNA binding"/>
    <property type="evidence" value="ECO:0007669"/>
    <property type="project" value="UniProtKB-UniRule"/>
</dbReference>
<evidence type="ECO:0000313" key="7">
    <source>
        <dbReference type="EMBL" id="BBL72741.1"/>
    </source>
</evidence>
<evidence type="ECO:0000256" key="2">
    <source>
        <dbReference type="ARBA" id="ARBA00023125"/>
    </source>
</evidence>
<dbReference type="InterPro" id="IPR036953">
    <property type="entry name" value="GreA/GreB_C_sf"/>
</dbReference>
<dbReference type="GO" id="GO:0006354">
    <property type="term" value="P:DNA-templated transcription elongation"/>
    <property type="evidence" value="ECO:0007669"/>
    <property type="project" value="TreeGrafter"/>
</dbReference>
<dbReference type="InterPro" id="IPR022691">
    <property type="entry name" value="Tscrpt_elong_fac_GreA/B_N"/>
</dbReference>
<dbReference type="InterPro" id="IPR023459">
    <property type="entry name" value="Tscrpt_elong_fac_GreA/B_fam"/>
</dbReference>
<dbReference type="PANTHER" id="PTHR30437">
    <property type="entry name" value="TRANSCRIPTION ELONGATION FACTOR GREA"/>
    <property type="match status" value="1"/>
</dbReference>
<dbReference type="HAMAP" id="MF_00930">
    <property type="entry name" value="GreB"/>
    <property type="match status" value="1"/>
</dbReference>
<dbReference type="InterPro" id="IPR028624">
    <property type="entry name" value="Tscrpt_elong_fac_GreA/B"/>
</dbReference>
<keyword evidence="2 4" id="KW-0238">DNA-binding</keyword>
<dbReference type="Pfam" id="PF03449">
    <property type="entry name" value="GreA_GreB_N"/>
    <property type="match status" value="1"/>
</dbReference>
<evidence type="ECO:0000259" key="6">
    <source>
        <dbReference type="Pfam" id="PF03449"/>
    </source>
</evidence>
<evidence type="ECO:0000256" key="3">
    <source>
        <dbReference type="ARBA" id="ARBA00023163"/>
    </source>
</evidence>
<comment type="function">
    <text evidence="4">Necessary for efficient RNA polymerase transcription elongation past template-encoded arresting sites. The arresting sites in DNA have the property of trapping a certain fraction of elongating RNA polymerases that pass through, resulting in locked ternary complexes. Cleavage of the nascent transcript by cleavage factors such as GreA or GreB allows the resumption of elongation from the new 3'terminus. GreB releases sequences of up to 9 nucleotides in length.</text>
</comment>
<keyword evidence="1 4" id="KW-0805">Transcription regulation</keyword>
<evidence type="ECO:0000256" key="4">
    <source>
        <dbReference type="HAMAP-Rule" id="MF_00930"/>
    </source>
</evidence>
<dbReference type="NCBIfam" id="TIGR01461">
    <property type="entry name" value="greB"/>
    <property type="match status" value="1"/>
</dbReference>
<dbReference type="SUPFAM" id="SSF46557">
    <property type="entry name" value="GreA transcript cleavage protein, N-terminal domain"/>
    <property type="match status" value="1"/>
</dbReference>
<accession>A0A8D4VRX1</accession>
<evidence type="ECO:0000259" key="5">
    <source>
        <dbReference type="Pfam" id="PF01272"/>
    </source>
</evidence>
<dbReference type="InterPro" id="IPR001437">
    <property type="entry name" value="Tscrpt_elong_fac_GreA/B_C"/>
</dbReference>
<dbReference type="NCBIfam" id="NF002506">
    <property type="entry name" value="PRK01885.1"/>
    <property type="match status" value="1"/>
</dbReference>
<dbReference type="InterPro" id="IPR006358">
    <property type="entry name" value="Tscrpt_elong_fac_GreB"/>
</dbReference>
<keyword evidence="7" id="KW-0648">Protein biosynthesis</keyword>